<evidence type="ECO:0000313" key="3">
    <source>
        <dbReference type="Proteomes" id="UP001209878"/>
    </source>
</evidence>
<dbReference type="Proteomes" id="UP001209878">
    <property type="component" value="Unassembled WGS sequence"/>
</dbReference>
<keyword evidence="3" id="KW-1185">Reference proteome</keyword>
<evidence type="ECO:0000313" key="2">
    <source>
        <dbReference type="EMBL" id="KAK2181781.1"/>
    </source>
</evidence>
<gene>
    <name evidence="2" type="ORF">NP493_382g02012</name>
</gene>
<feature type="compositionally biased region" description="Basic and acidic residues" evidence="1">
    <location>
        <begin position="1"/>
        <end position="17"/>
    </location>
</feature>
<feature type="region of interest" description="Disordered" evidence="1">
    <location>
        <begin position="1"/>
        <end position="99"/>
    </location>
</feature>
<organism evidence="2 3">
    <name type="scientific">Ridgeia piscesae</name>
    <name type="common">Tubeworm</name>
    <dbReference type="NCBI Taxonomy" id="27915"/>
    <lineage>
        <taxon>Eukaryota</taxon>
        <taxon>Metazoa</taxon>
        <taxon>Spiralia</taxon>
        <taxon>Lophotrochozoa</taxon>
        <taxon>Annelida</taxon>
        <taxon>Polychaeta</taxon>
        <taxon>Sedentaria</taxon>
        <taxon>Canalipalpata</taxon>
        <taxon>Sabellida</taxon>
        <taxon>Siboglinidae</taxon>
        <taxon>Ridgeia</taxon>
    </lineage>
</organism>
<sequence>MARREPNGAFRGGREKQGVMTNEGIVRKNDGMREGRRTSGDNRDTLKTVGDKQAAGNIKGEIGSQKTRDNLLVKKTSDTDRRDQPVSDQKRNWPRYTNV</sequence>
<feature type="compositionally biased region" description="Basic and acidic residues" evidence="1">
    <location>
        <begin position="66"/>
        <end position="91"/>
    </location>
</feature>
<proteinExistence type="predicted"/>
<comment type="caution">
    <text evidence="2">The sequence shown here is derived from an EMBL/GenBank/DDBJ whole genome shotgun (WGS) entry which is preliminary data.</text>
</comment>
<name>A0AAD9NV26_RIDPI</name>
<dbReference type="AlphaFoldDB" id="A0AAD9NV26"/>
<protein>
    <submittedName>
        <fullName evidence="2">Uncharacterized protein</fullName>
    </submittedName>
</protein>
<feature type="compositionally biased region" description="Basic and acidic residues" evidence="1">
    <location>
        <begin position="25"/>
        <end position="50"/>
    </location>
</feature>
<reference evidence="2" key="1">
    <citation type="journal article" date="2023" name="Mol. Biol. Evol.">
        <title>Third-Generation Sequencing Reveals the Adaptive Role of the Epigenome in Three Deep-Sea Polychaetes.</title>
        <authorList>
            <person name="Perez M."/>
            <person name="Aroh O."/>
            <person name="Sun Y."/>
            <person name="Lan Y."/>
            <person name="Juniper S.K."/>
            <person name="Young C.R."/>
            <person name="Angers B."/>
            <person name="Qian P.Y."/>
        </authorList>
    </citation>
    <scope>NUCLEOTIDE SEQUENCE</scope>
    <source>
        <strain evidence="2">R07B-5</strain>
    </source>
</reference>
<evidence type="ECO:0000256" key="1">
    <source>
        <dbReference type="SAM" id="MobiDB-lite"/>
    </source>
</evidence>
<accession>A0AAD9NV26</accession>
<dbReference type="EMBL" id="JAODUO010000382">
    <property type="protein sequence ID" value="KAK2181781.1"/>
    <property type="molecule type" value="Genomic_DNA"/>
</dbReference>